<sequence length="173" mass="19202">MTGHREPQPETRGDEVDAIVTAWNTVRPDLDATPLDVLSRISRIARRLDQARSSVFTEHQLEGWEFDVMSALRRAGEPFQLSPGALVQQTLVTSGTMTNRVDRLEKRGYVAREPSPSDRRGVLVRLTPDGLTVVDAAFDALLAHERRLLSGMDERSRADLADSLRALLAAVET</sequence>
<dbReference type="PRINTS" id="PR00598">
    <property type="entry name" value="HTHMARR"/>
</dbReference>
<organism evidence="5 6">
    <name type="scientific">Dermacoccus abyssi</name>
    <dbReference type="NCBI Taxonomy" id="322596"/>
    <lineage>
        <taxon>Bacteria</taxon>
        <taxon>Bacillati</taxon>
        <taxon>Actinomycetota</taxon>
        <taxon>Actinomycetes</taxon>
        <taxon>Micrococcales</taxon>
        <taxon>Dermacoccaceae</taxon>
        <taxon>Dermacoccus</taxon>
    </lineage>
</organism>
<evidence type="ECO:0000259" key="4">
    <source>
        <dbReference type="PROSITE" id="PS50995"/>
    </source>
</evidence>
<proteinExistence type="predicted"/>
<dbReference type="AlphaFoldDB" id="A0A417Z1R3"/>
<name>A0A417Z1R3_9MICO</name>
<keyword evidence="3" id="KW-0804">Transcription</keyword>
<dbReference type="InterPro" id="IPR039422">
    <property type="entry name" value="MarR/SlyA-like"/>
</dbReference>
<dbReference type="PANTHER" id="PTHR33164:SF104">
    <property type="entry name" value="TRANSCRIPTIONAL REGULATORY PROTEIN"/>
    <property type="match status" value="1"/>
</dbReference>
<dbReference type="PROSITE" id="PS01117">
    <property type="entry name" value="HTH_MARR_1"/>
    <property type="match status" value="1"/>
</dbReference>
<dbReference type="Gene3D" id="1.10.10.10">
    <property type="entry name" value="Winged helix-like DNA-binding domain superfamily/Winged helix DNA-binding domain"/>
    <property type="match status" value="1"/>
</dbReference>
<evidence type="ECO:0000256" key="3">
    <source>
        <dbReference type="ARBA" id="ARBA00023163"/>
    </source>
</evidence>
<evidence type="ECO:0000313" key="6">
    <source>
        <dbReference type="Proteomes" id="UP000285376"/>
    </source>
</evidence>
<dbReference type="InterPro" id="IPR036390">
    <property type="entry name" value="WH_DNA-bd_sf"/>
</dbReference>
<dbReference type="GO" id="GO:0006950">
    <property type="term" value="P:response to stress"/>
    <property type="evidence" value="ECO:0007669"/>
    <property type="project" value="TreeGrafter"/>
</dbReference>
<accession>A0A417Z1R3</accession>
<dbReference type="SUPFAM" id="SSF46785">
    <property type="entry name" value="Winged helix' DNA-binding domain"/>
    <property type="match status" value="1"/>
</dbReference>
<dbReference type="InterPro" id="IPR036388">
    <property type="entry name" value="WH-like_DNA-bd_sf"/>
</dbReference>
<keyword evidence="1" id="KW-0805">Transcription regulation</keyword>
<dbReference type="InterPro" id="IPR000835">
    <property type="entry name" value="HTH_MarR-typ"/>
</dbReference>
<feature type="domain" description="HTH marR-type" evidence="4">
    <location>
        <begin position="34"/>
        <end position="169"/>
    </location>
</feature>
<dbReference type="GO" id="GO:0003677">
    <property type="term" value="F:DNA binding"/>
    <property type="evidence" value="ECO:0007669"/>
    <property type="project" value="UniProtKB-KW"/>
</dbReference>
<protein>
    <submittedName>
        <fullName evidence="5">MarR family transcriptional regulator</fullName>
    </submittedName>
</protein>
<comment type="caution">
    <text evidence="5">The sequence shown here is derived from an EMBL/GenBank/DDBJ whole genome shotgun (WGS) entry which is preliminary data.</text>
</comment>
<gene>
    <name evidence="5" type="ORF">D1832_12355</name>
</gene>
<keyword evidence="2" id="KW-0238">DNA-binding</keyword>
<dbReference type="RefSeq" id="WP_118914404.1">
    <property type="nucleotide sequence ID" value="NZ_CBCRVH010000016.1"/>
</dbReference>
<dbReference type="PROSITE" id="PS50995">
    <property type="entry name" value="HTH_MARR_2"/>
    <property type="match status" value="1"/>
</dbReference>
<evidence type="ECO:0000313" key="5">
    <source>
        <dbReference type="EMBL" id="RHW44508.1"/>
    </source>
</evidence>
<dbReference type="Proteomes" id="UP000285376">
    <property type="component" value="Unassembled WGS sequence"/>
</dbReference>
<dbReference type="Pfam" id="PF12802">
    <property type="entry name" value="MarR_2"/>
    <property type="match status" value="1"/>
</dbReference>
<evidence type="ECO:0000256" key="2">
    <source>
        <dbReference type="ARBA" id="ARBA00023125"/>
    </source>
</evidence>
<dbReference type="InterPro" id="IPR023187">
    <property type="entry name" value="Tscrpt_reg_MarR-type_CS"/>
</dbReference>
<reference evidence="5 6" key="1">
    <citation type="submission" date="2018-08" db="EMBL/GenBank/DDBJ databases">
        <title>Whole genome sequence analysis of Dermacoccus abyssi bacteria isolated from Deep Mariana trench Micromonospora spp reveals genes involved in the environmental adaptation and production of secondary metabolites.</title>
        <authorList>
            <person name="Abdel-Mageed W.M."/>
            <person name="Lehri B."/>
            <person name="Nouioui I."/>
            <person name="Goodfellow I."/>
            <person name="Jaspars M."/>
            <person name="Karlyshev A."/>
        </authorList>
    </citation>
    <scope>NUCLEOTIDE SEQUENCE [LARGE SCALE GENOMIC DNA]</scope>
    <source>
        <strain evidence="5 6">MT1.1</strain>
    </source>
</reference>
<dbReference type="EMBL" id="QWLM01000016">
    <property type="protein sequence ID" value="RHW44508.1"/>
    <property type="molecule type" value="Genomic_DNA"/>
</dbReference>
<dbReference type="GO" id="GO:0003700">
    <property type="term" value="F:DNA-binding transcription factor activity"/>
    <property type="evidence" value="ECO:0007669"/>
    <property type="project" value="InterPro"/>
</dbReference>
<dbReference type="SMART" id="SM00347">
    <property type="entry name" value="HTH_MARR"/>
    <property type="match status" value="1"/>
</dbReference>
<dbReference type="PANTHER" id="PTHR33164">
    <property type="entry name" value="TRANSCRIPTIONAL REGULATOR, MARR FAMILY"/>
    <property type="match status" value="1"/>
</dbReference>
<evidence type="ECO:0000256" key="1">
    <source>
        <dbReference type="ARBA" id="ARBA00023015"/>
    </source>
</evidence>